<keyword evidence="4" id="KW-1185">Reference proteome</keyword>
<name>A0A318SWB8_9RHOB</name>
<accession>A0A318SWB8</accession>
<dbReference type="Pfam" id="PF20506">
    <property type="entry name" value="DUF6732"/>
    <property type="match status" value="1"/>
</dbReference>
<evidence type="ECO:0008006" key="5">
    <source>
        <dbReference type="Google" id="ProtNLM"/>
    </source>
</evidence>
<dbReference type="RefSeq" id="WP_110813747.1">
    <property type="nucleotide sequence ID" value="NZ_QJTE01000002.1"/>
</dbReference>
<organism evidence="3 4">
    <name type="scientific">Pseudoroseicyclus aestuarii</name>
    <dbReference type="NCBI Taxonomy" id="1795041"/>
    <lineage>
        <taxon>Bacteria</taxon>
        <taxon>Pseudomonadati</taxon>
        <taxon>Pseudomonadota</taxon>
        <taxon>Alphaproteobacteria</taxon>
        <taxon>Rhodobacterales</taxon>
        <taxon>Paracoccaceae</taxon>
        <taxon>Pseudoroseicyclus</taxon>
    </lineage>
</organism>
<gene>
    <name evidence="3" type="ORF">DFP88_102482</name>
</gene>
<evidence type="ECO:0000256" key="1">
    <source>
        <dbReference type="SAM" id="Phobius"/>
    </source>
</evidence>
<keyword evidence="1" id="KW-1133">Transmembrane helix</keyword>
<feature type="chain" id="PRO_5016430287" description="LPXTG-motif cell wall-anchored protein" evidence="2">
    <location>
        <begin position="19"/>
        <end position="64"/>
    </location>
</feature>
<keyword evidence="1" id="KW-0472">Membrane</keyword>
<comment type="caution">
    <text evidence="3">The sequence shown here is derived from an EMBL/GenBank/DDBJ whole genome shotgun (WGS) entry which is preliminary data.</text>
</comment>
<feature type="signal peptide" evidence="2">
    <location>
        <begin position="1"/>
        <end position="18"/>
    </location>
</feature>
<dbReference type="AlphaFoldDB" id="A0A318SWB8"/>
<sequence length="64" mass="6732">MRHILTLALAALTPVAAAAHPGHVAEAGDHTHYVAVAALVLAVLVAGGTALRHRLRIRREARRA</sequence>
<protein>
    <recommendedName>
        <fullName evidence="5">LPXTG-motif cell wall-anchored protein</fullName>
    </recommendedName>
</protein>
<keyword evidence="2" id="KW-0732">Signal</keyword>
<reference evidence="3 4" key="1">
    <citation type="submission" date="2018-06" db="EMBL/GenBank/DDBJ databases">
        <title>Genomic Encyclopedia of Type Strains, Phase III (KMG-III): the genomes of soil and plant-associated and newly described type strains.</title>
        <authorList>
            <person name="Whitman W."/>
        </authorList>
    </citation>
    <scope>NUCLEOTIDE SEQUENCE [LARGE SCALE GENOMIC DNA]</scope>
    <source>
        <strain evidence="3 4">CECT 9025</strain>
    </source>
</reference>
<evidence type="ECO:0000313" key="4">
    <source>
        <dbReference type="Proteomes" id="UP000248311"/>
    </source>
</evidence>
<evidence type="ECO:0000256" key="2">
    <source>
        <dbReference type="SAM" id="SignalP"/>
    </source>
</evidence>
<feature type="transmembrane region" description="Helical" evidence="1">
    <location>
        <begin position="33"/>
        <end position="53"/>
    </location>
</feature>
<proteinExistence type="predicted"/>
<dbReference type="Proteomes" id="UP000248311">
    <property type="component" value="Unassembled WGS sequence"/>
</dbReference>
<dbReference type="InterPro" id="IPR046619">
    <property type="entry name" value="DUF6732"/>
</dbReference>
<evidence type="ECO:0000313" key="3">
    <source>
        <dbReference type="EMBL" id="PYE84679.1"/>
    </source>
</evidence>
<keyword evidence="1" id="KW-0812">Transmembrane</keyword>
<dbReference type="EMBL" id="QJTE01000002">
    <property type="protein sequence ID" value="PYE84679.1"/>
    <property type="molecule type" value="Genomic_DNA"/>
</dbReference>